<keyword evidence="5" id="KW-1185">Reference proteome</keyword>
<evidence type="ECO:0000259" key="3">
    <source>
        <dbReference type="Pfam" id="PF03713"/>
    </source>
</evidence>
<evidence type="ECO:0000313" key="4">
    <source>
        <dbReference type="EMBL" id="RZU66486.1"/>
    </source>
</evidence>
<dbReference type="InterPro" id="IPR005183">
    <property type="entry name" value="DUF305_CopM-like"/>
</dbReference>
<dbReference type="AlphaFoldDB" id="A0A4V2GB22"/>
<keyword evidence="2" id="KW-0472">Membrane</keyword>
<accession>A0A4V2GB22</accession>
<protein>
    <submittedName>
        <fullName evidence="4">Uncharacterized protein (DUF305 family)</fullName>
    </submittedName>
</protein>
<dbReference type="Gene3D" id="1.20.1260.10">
    <property type="match status" value="1"/>
</dbReference>
<dbReference type="EMBL" id="SHLC01000001">
    <property type="protein sequence ID" value="RZU66486.1"/>
    <property type="molecule type" value="Genomic_DNA"/>
</dbReference>
<evidence type="ECO:0000256" key="2">
    <source>
        <dbReference type="SAM" id="Phobius"/>
    </source>
</evidence>
<reference evidence="4 5" key="1">
    <citation type="submission" date="2019-02" db="EMBL/GenBank/DDBJ databases">
        <title>Sequencing the genomes of 1000 actinobacteria strains.</title>
        <authorList>
            <person name="Klenk H.-P."/>
        </authorList>
    </citation>
    <scope>NUCLEOTIDE SEQUENCE [LARGE SCALE GENOMIC DNA]</scope>
    <source>
        <strain evidence="4 5">DSM 18319</strain>
    </source>
</reference>
<evidence type="ECO:0000256" key="1">
    <source>
        <dbReference type="SAM" id="MobiDB-lite"/>
    </source>
</evidence>
<dbReference type="Pfam" id="PF03713">
    <property type="entry name" value="DUF305"/>
    <property type="match status" value="1"/>
</dbReference>
<feature type="domain" description="DUF305" evidence="3">
    <location>
        <begin position="67"/>
        <end position="239"/>
    </location>
</feature>
<name>A0A4V2GB22_9MICO</name>
<dbReference type="Proteomes" id="UP000291483">
    <property type="component" value="Unassembled WGS sequence"/>
</dbReference>
<comment type="caution">
    <text evidence="4">The sequence shown here is derived from an EMBL/GenBank/DDBJ whole genome shotgun (WGS) entry which is preliminary data.</text>
</comment>
<dbReference type="PANTHER" id="PTHR36933">
    <property type="entry name" value="SLL0788 PROTEIN"/>
    <property type="match status" value="1"/>
</dbReference>
<keyword evidence="2" id="KW-1133">Transmembrane helix</keyword>
<dbReference type="InterPro" id="IPR012347">
    <property type="entry name" value="Ferritin-like"/>
</dbReference>
<dbReference type="RefSeq" id="WP_242616389.1">
    <property type="nucleotide sequence ID" value="NZ_SHLC01000001.1"/>
</dbReference>
<organism evidence="4 5">
    <name type="scientific">Microterricola gilva</name>
    <dbReference type="NCBI Taxonomy" id="393267"/>
    <lineage>
        <taxon>Bacteria</taxon>
        <taxon>Bacillati</taxon>
        <taxon>Actinomycetota</taxon>
        <taxon>Actinomycetes</taxon>
        <taxon>Micrococcales</taxon>
        <taxon>Microbacteriaceae</taxon>
        <taxon>Microterricola</taxon>
    </lineage>
</organism>
<feature type="region of interest" description="Disordered" evidence="1">
    <location>
        <begin position="139"/>
        <end position="171"/>
    </location>
</feature>
<feature type="transmembrane region" description="Helical" evidence="2">
    <location>
        <begin position="31"/>
        <end position="51"/>
    </location>
</feature>
<evidence type="ECO:0000313" key="5">
    <source>
        <dbReference type="Proteomes" id="UP000291483"/>
    </source>
</evidence>
<keyword evidence="2" id="KW-0812">Transmembrane</keyword>
<dbReference type="PANTHER" id="PTHR36933:SF1">
    <property type="entry name" value="SLL0788 PROTEIN"/>
    <property type="match status" value="1"/>
</dbReference>
<sequence>MTETIQRATGAVEAVDVPESAAPARRVGGRVFVAIIAVLAIIVVALVSFSIGRLSTIGATPGDTSAEAGFARDMQAHHVQGVEMAMIIRDLTDDPETRLLAYDIATTQGQQSGQLYGWLSEWGLGQFGAEPSMTWMTRPALNGDGGHAHAASTDPASTDHVPGGPMPGMATPEQLAELKAASGVEAERIFLTLMIAHHKGALEMAESVLERSTNSVIVPFANSVLASQTSEIELMESMLAKRQ</sequence>
<gene>
    <name evidence="4" type="ORF">EV379_2844</name>
</gene>
<proteinExistence type="predicted"/>